<dbReference type="PANTHER" id="PTHR48109">
    <property type="entry name" value="DIHYDROOROTATE DEHYDROGENASE (QUINONE), MITOCHONDRIAL-RELATED"/>
    <property type="match status" value="1"/>
</dbReference>
<dbReference type="InterPro" id="IPR005720">
    <property type="entry name" value="Dihydroorotate_DH_cat"/>
</dbReference>
<evidence type="ECO:0000256" key="1">
    <source>
        <dbReference type="ARBA" id="ARBA00003616"/>
    </source>
</evidence>
<feature type="binding site" evidence="12">
    <location>
        <begin position="48"/>
        <end position="49"/>
    </location>
    <ligand>
        <name>FMN</name>
        <dbReference type="ChEBI" id="CHEBI:58210"/>
    </ligand>
</feature>
<feature type="binding site" evidence="12">
    <location>
        <position position="48"/>
    </location>
    <ligand>
        <name>substrate</name>
    </ligand>
</feature>
<gene>
    <name evidence="12" type="primary">pyrD</name>
    <name evidence="14" type="ORF">Gferi_18475</name>
</gene>
<dbReference type="InterPro" id="IPR024920">
    <property type="entry name" value="Dihydroorotate_DH_1"/>
</dbReference>
<feature type="binding site" evidence="12">
    <location>
        <begin position="194"/>
        <end position="195"/>
    </location>
    <ligand>
        <name>substrate</name>
    </ligand>
</feature>
<dbReference type="KEGG" id="gfe:Gferi_18475"/>
<dbReference type="SUPFAM" id="SSF51395">
    <property type="entry name" value="FMN-linked oxidoreductases"/>
    <property type="match status" value="1"/>
</dbReference>
<dbReference type="InterPro" id="IPR049622">
    <property type="entry name" value="Dihydroorotate_DH_I"/>
</dbReference>
<feature type="binding site" evidence="12">
    <location>
        <begin position="245"/>
        <end position="246"/>
    </location>
    <ligand>
        <name>FMN</name>
        <dbReference type="ChEBI" id="CHEBI:58210"/>
    </ligand>
</feature>
<evidence type="ECO:0000256" key="11">
    <source>
        <dbReference type="ARBA" id="ARBA00048996"/>
    </source>
</evidence>
<dbReference type="OrthoDB" id="9794954at2"/>
<keyword evidence="6 12" id="KW-0285">Flavoprotein</keyword>
<keyword evidence="9 12" id="KW-0560">Oxidoreductase</keyword>
<evidence type="ECO:0000256" key="5">
    <source>
        <dbReference type="ARBA" id="ARBA00022490"/>
    </source>
</evidence>
<dbReference type="GO" id="GO:0004589">
    <property type="term" value="F:dihydroorotate dehydrogenase (NAD+) activity"/>
    <property type="evidence" value="ECO:0007669"/>
    <property type="project" value="UniProtKB-EC"/>
</dbReference>
<feature type="active site" description="Nucleophile" evidence="12">
    <location>
        <position position="132"/>
    </location>
</feature>
<keyword evidence="15" id="KW-1185">Reference proteome</keyword>
<dbReference type="EMBL" id="CP017269">
    <property type="protein sequence ID" value="AOT71364.1"/>
    <property type="molecule type" value="Genomic_DNA"/>
</dbReference>
<dbReference type="NCBIfam" id="NF005574">
    <property type="entry name" value="PRK07259.1"/>
    <property type="match status" value="1"/>
</dbReference>
<comment type="function">
    <text evidence="1">Catalyzes the conversion of dihydroorotate to orotate with NAD(+) as electron acceptor.</text>
</comment>
<sequence>MVNKVDMHVDLKGLKMKNPITVASGTFGFGREYEPYVNLNEIGGIMVKGLTLEPREGNPVPRVAETPMGILNSVGLQNPGVKAFIENELPYLTQFDTKIIANINGNTIEEYCRMAEILSDTSVHALELNISCPNVKEGGVAFGVRPEMVFEVTKKVRKHCGKYLIVKLSPNVRDIKEIALSAEEAGADCLSLINTLIGMAIDIETQKPVLARGIGGLSGPAIKPVALRMVYEAARTVKIPIIGMGGIMEGEDAVEFLLAGASAVSVGTASFVNPSAAADIREGVEAYLARKGYTSVQDIVGKVKF</sequence>
<dbReference type="Proteomes" id="UP000095743">
    <property type="component" value="Chromosome"/>
</dbReference>
<dbReference type="GO" id="GO:0005737">
    <property type="term" value="C:cytoplasm"/>
    <property type="evidence" value="ECO:0007669"/>
    <property type="project" value="UniProtKB-SubCell"/>
</dbReference>
<dbReference type="PROSITE" id="PS00911">
    <property type="entry name" value="DHODEHASE_1"/>
    <property type="match status" value="1"/>
</dbReference>
<dbReference type="PANTHER" id="PTHR48109:SF1">
    <property type="entry name" value="DIHYDROOROTATE DEHYDROGENASE (FUMARATE)"/>
    <property type="match status" value="1"/>
</dbReference>
<feature type="binding site" evidence="12">
    <location>
        <position position="167"/>
    </location>
    <ligand>
        <name>FMN</name>
        <dbReference type="ChEBI" id="CHEBI:58210"/>
    </ligand>
</feature>
<comment type="catalytic activity">
    <reaction evidence="12">
        <text>(S)-dihydroorotate + A = orotate + AH2</text>
        <dbReference type="Rhea" id="RHEA:18073"/>
        <dbReference type="ChEBI" id="CHEBI:13193"/>
        <dbReference type="ChEBI" id="CHEBI:17499"/>
        <dbReference type="ChEBI" id="CHEBI:30839"/>
        <dbReference type="ChEBI" id="CHEBI:30864"/>
    </reaction>
</comment>
<feature type="binding site" evidence="12">
    <location>
        <position position="102"/>
    </location>
    <ligand>
        <name>FMN</name>
        <dbReference type="ChEBI" id="CHEBI:58210"/>
    </ligand>
</feature>
<feature type="binding site" evidence="12">
    <location>
        <begin position="267"/>
        <end position="268"/>
    </location>
    <ligand>
        <name>FMN</name>
        <dbReference type="ChEBI" id="CHEBI:58210"/>
    </ligand>
</feature>
<name>A0A1D8GKC3_9FIRM</name>
<dbReference type="STRING" id="1424294.Gferi_18475"/>
<dbReference type="EC" id="1.3.-.-" evidence="12"/>
<evidence type="ECO:0000256" key="7">
    <source>
        <dbReference type="ARBA" id="ARBA00022643"/>
    </source>
</evidence>
<evidence type="ECO:0000256" key="9">
    <source>
        <dbReference type="ARBA" id="ARBA00023002"/>
    </source>
</evidence>
<keyword evidence="7 12" id="KW-0288">FMN</keyword>
<keyword evidence="8 12" id="KW-0665">Pyrimidine biosynthesis</keyword>
<proteinExistence type="inferred from homology"/>
<evidence type="ECO:0000313" key="15">
    <source>
        <dbReference type="Proteomes" id="UP000095743"/>
    </source>
</evidence>
<feature type="binding site" evidence="12">
    <location>
        <position position="219"/>
    </location>
    <ligand>
        <name>FMN</name>
        <dbReference type="ChEBI" id="CHEBI:58210"/>
    </ligand>
</feature>
<dbReference type="AlphaFoldDB" id="A0A1D8GKC3"/>
<evidence type="ECO:0000256" key="2">
    <source>
        <dbReference type="ARBA" id="ARBA00004496"/>
    </source>
</evidence>
<dbReference type="GO" id="GO:0006207">
    <property type="term" value="P:'de novo' pyrimidine nucleobase biosynthetic process"/>
    <property type="evidence" value="ECO:0007669"/>
    <property type="project" value="InterPro"/>
</dbReference>
<accession>A0A1D8GKC3</accession>
<feature type="domain" description="Dihydroorotate dehydrogenase catalytic" evidence="13">
    <location>
        <begin position="8"/>
        <end position="287"/>
    </location>
</feature>
<comment type="cofactor">
    <cofactor evidence="12">
        <name>FMN</name>
        <dbReference type="ChEBI" id="CHEBI:58210"/>
    </cofactor>
    <text evidence="12">Binds 1 FMN per subunit.</text>
</comment>
<dbReference type="UniPathway" id="UPA00070"/>
<dbReference type="FunFam" id="3.20.20.70:FF:000027">
    <property type="entry name" value="Dihydropyrimidine dehydrogenase [NADP(+)]"/>
    <property type="match status" value="1"/>
</dbReference>
<organism evidence="14 15">
    <name type="scientific">Geosporobacter ferrireducens</name>
    <dbReference type="NCBI Taxonomy" id="1424294"/>
    <lineage>
        <taxon>Bacteria</taxon>
        <taxon>Bacillati</taxon>
        <taxon>Bacillota</taxon>
        <taxon>Clostridia</taxon>
        <taxon>Peptostreptococcales</taxon>
        <taxon>Thermotaleaceae</taxon>
        <taxon>Geosporobacter</taxon>
    </lineage>
</organism>
<keyword evidence="5 12" id="KW-0963">Cytoplasm</keyword>
<feature type="binding site" evidence="12">
    <location>
        <position position="193"/>
    </location>
    <ligand>
        <name>FMN</name>
        <dbReference type="ChEBI" id="CHEBI:58210"/>
    </ligand>
</feature>
<comment type="subcellular location">
    <subcellularLocation>
        <location evidence="2 12">Cytoplasm</location>
    </subcellularLocation>
</comment>
<comment type="catalytic activity">
    <reaction evidence="11">
        <text>(S)-dihydroorotate + NAD(+) = orotate + NADH + H(+)</text>
        <dbReference type="Rhea" id="RHEA:13513"/>
        <dbReference type="ChEBI" id="CHEBI:15378"/>
        <dbReference type="ChEBI" id="CHEBI:30839"/>
        <dbReference type="ChEBI" id="CHEBI:30864"/>
        <dbReference type="ChEBI" id="CHEBI:57540"/>
        <dbReference type="ChEBI" id="CHEBI:57945"/>
        <dbReference type="EC" id="1.3.1.14"/>
    </reaction>
</comment>
<dbReference type="InterPro" id="IPR012135">
    <property type="entry name" value="Dihydroorotate_DH_1_2"/>
</dbReference>
<dbReference type="Pfam" id="PF01180">
    <property type="entry name" value="DHO_dh"/>
    <property type="match status" value="1"/>
</dbReference>
<evidence type="ECO:0000313" key="14">
    <source>
        <dbReference type="EMBL" id="AOT71364.1"/>
    </source>
</evidence>
<comment type="similarity">
    <text evidence="4 12">Belongs to the dihydroorotate dehydrogenase family. Type 1 subfamily.</text>
</comment>
<protein>
    <recommendedName>
        <fullName evidence="12">Dihydroorotate dehydrogenase</fullName>
        <shortName evidence="12">DHOD</shortName>
        <shortName evidence="12">DHODase</shortName>
        <shortName evidence="12">DHOdehase</shortName>
        <ecNumber evidence="12">1.3.-.-</ecNumber>
    </recommendedName>
</protein>
<comment type="pathway">
    <text evidence="3">Pyrimidine metabolism; UMP biosynthesis via de novo pathway; orotate from (S)-dihydroorotate (NAD(+) route): step 1/1.</text>
</comment>
<dbReference type="InterPro" id="IPR033888">
    <property type="entry name" value="DHOD_1B"/>
</dbReference>
<dbReference type="InterPro" id="IPR013785">
    <property type="entry name" value="Aldolase_TIM"/>
</dbReference>
<dbReference type="InterPro" id="IPR050074">
    <property type="entry name" value="DHO_dehydrogenase"/>
</dbReference>
<dbReference type="PIRSF" id="PIRSF000164">
    <property type="entry name" value="DHO_oxidase"/>
    <property type="match status" value="1"/>
</dbReference>
<dbReference type="CDD" id="cd04740">
    <property type="entry name" value="DHOD_1B_like"/>
    <property type="match status" value="1"/>
</dbReference>
<evidence type="ECO:0000259" key="13">
    <source>
        <dbReference type="Pfam" id="PF01180"/>
    </source>
</evidence>
<evidence type="ECO:0000256" key="4">
    <source>
        <dbReference type="ARBA" id="ARBA00008008"/>
    </source>
</evidence>
<feature type="binding site" evidence="12">
    <location>
        <begin position="72"/>
        <end position="76"/>
    </location>
    <ligand>
        <name>substrate</name>
    </ligand>
</feature>
<evidence type="ECO:0000256" key="8">
    <source>
        <dbReference type="ARBA" id="ARBA00022975"/>
    </source>
</evidence>
<keyword evidence="10" id="KW-0520">NAD</keyword>
<dbReference type="GO" id="GO:0044205">
    <property type="term" value="P:'de novo' UMP biosynthetic process"/>
    <property type="evidence" value="ECO:0007669"/>
    <property type="project" value="UniProtKB-UniRule"/>
</dbReference>
<evidence type="ECO:0000256" key="12">
    <source>
        <dbReference type="HAMAP-Rule" id="MF_00224"/>
    </source>
</evidence>
<dbReference type="InterPro" id="IPR001295">
    <property type="entry name" value="Dihydroorotate_DH_CS"/>
</dbReference>
<dbReference type="NCBIfam" id="TIGR01037">
    <property type="entry name" value="pyrD_sub1_fam"/>
    <property type="match status" value="1"/>
</dbReference>
<evidence type="ECO:0000256" key="10">
    <source>
        <dbReference type="ARBA" id="ARBA00023027"/>
    </source>
</evidence>
<dbReference type="HAMAP" id="MF_00224">
    <property type="entry name" value="DHO_dh_type1"/>
    <property type="match status" value="1"/>
</dbReference>
<feature type="binding site" evidence="12">
    <location>
        <position position="129"/>
    </location>
    <ligand>
        <name>substrate</name>
    </ligand>
</feature>
<reference evidence="14 15" key="1">
    <citation type="submission" date="2016-09" db="EMBL/GenBank/DDBJ databases">
        <title>Genomic analysis reveals versatility of anaerobic energy metabolism of Geosporobacter ferrireducens IRF9 of phylum Firmicutes.</title>
        <authorList>
            <person name="Kim S.-J."/>
        </authorList>
    </citation>
    <scope>NUCLEOTIDE SEQUENCE [LARGE SCALE GENOMIC DNA]</scope>
    <source>
        <strain evidence="14 15">IRF9</strain>
    </source>
</reference>
<feature type="binding site" evidence="12">
    <location>
        <position position="24"/>
    </location>
    <ligand>
        <name>FMN</name>
        <dbReference type="ChEBI" id="CHEBI:58210"/>
    </ligand>
</feature>
<dbReference type="Gene3D" id="3.20.20.70">
    <property type="entry name" value="Aldolase class I"/>
    <property type="match status" value="1"/>
</dbReference>
<feature type="binding site" evidence="12">
    <location>
        <position position="129"/>
    </location>
    <ligand>
        <name>FMN</name>
        <dbReference type="ChEBI" id="CHEBI:58210"/>
    </ligand>
</feature>
<evidence type="ECO:0000256" key="6">
    <source>
        <dbReference type="ARBA" id="ARBA00022630"/>
    </source>
</evidence>
<evidence type="ECO:0000256" key="3">
    <source>
        <dbReference type="ARBA" id="ARBA00004715"/>
    </source>
</evidence>